<evidence type="ECO:0008006" key="14">
    <source>
        <dbReference type="Google" id="ProtNLM"/>
    </source>
</evidence>
<dbReference type="PANTHER" id="PTHR34820:SF4">
    <property type="entry name" value="INNER MEMBRANE PROTEIN YEBZ"/>
    <property type="match status" value="1"/>
</dbReference>
<dbReference type="Pfam" id="PF05425">
    <property type="entry name" value="CopD"/>
    <property type="match status" value="1"/>
</dbReference>
<evidence type="ECO:0000259" key="10">
    <source>
        <dbReference type="Pfam" id="PF04234"/>
    </source>
</evidence>
<keyword evidence="7" id="KW-0186">Copper</keyword>
<gene>
    <name evidence="12" type="ORF">EKG37_03790</name>
</gene>
<evidence type="ECO:0000256" key="7">
    <source>
        <dbReference type="ARBA" id="ARBA00023008"/>
    </source>
</evidence>
<comment type="caution">
    <text evidence="12">The sequence shown here is derived from an EMBL/GenBank/DDBJ whole genome shotgun (WGS) entry which is preliminary data.</text>
</comment>
<evidence type="ECO:0000256" key="3">
    <source>
        <dbReference type="ARBA" id="ARBA00022692"/>
    </source>
</evidence>
<sequence>MGKLFIRNIMILFVFVLMMPHGVFAHASLEKANPAPDSQLDKAPKEILLQFNERLEKELYSIKVFDEKGDLISDDKTKISKDQKSLSLDLPTLSDGLYTVSYKVISADGHPVDGSYVVSIGEENVLNTNAFDIHTEEDKTGFYNTIYSLVRILYYVSLLLTTGWVLWRTLNKVEGNGTFRKWAKVLQTALLIATIVMGAMQFTELMEGWSVKGLFSILTGTSVGISWLVSMVLSILGFVLLLRFRWLDSLWVLLLLSAKSINGHAMGFDPQIFTILLDIVHLLAAAIWAGGLLYILVNWKNQREHIREFLPRFSQFALLSLLVLIVTGTASTLLFLPKVSYVLHTKWGILLLVKIAMVLMVVVIGGIIRYQMKKKTDAIGTWLKVDFGMMVLILVIVGIMTHLNPLPQNKPLEWHEQKDNIEFTFSITPNAPGTNHFMIFAKSYEEGVKIKRVNLYLTSIDNPELAPIEVPFTGGSMLDGNYLPFPGKWSAELRILDTEDNEVVFYKDFMIY</sequence>
<dbReference type="GO" id="GO:0042597">
    <property type="term" value="C:periplasmic space"/>
    <property type="evidence" value="ECO:0007669"/>
    <property type="project" value="InterPro"/>
</dbReference>
<evidence type="ECO:0000313" key="12">
    <source>
        <dbReference type="EMBL" id="RTR35764.1"/>
    </source>
</evidence>
<reference evidence="12 13" key="1">
    <citation type="submission" date="2018-12" db="EMBL/GenBank/DDBJ databases">
        <title>Bacillus yapensis draft genome sequence.</title>
        <authorList>
            <person name="Yu L."/>
            <person name="Xu X."/>
            <person name="Tang X."/>
        </authorList>
    </citation>
    <scope>NUCLEOTIDE SEQUENCE [LARGE SCALE GENOMIC DNA]</scope>
    <source>
        <strain evidence="12 13">XXST-01</strain>
    </source>
</reference>
<proteinExistence type="predicted"/>
<evidence type="ECO:0000256" key="5">
    <source>
        <dbReference type="ARBA" id="ARBA00022729"/>
    </source>
</evidence>
<keyword evidence="5" id="KW-0732">Signal</keyword>
<evidence type="ECO:0000256" key="2">
    <source>
        <dbReference type="ARBA" id="ARBA00022475"/>
    </source>
</evidence>
<accession>A0A431WKN2</accession>
<evidence type="ECO:0000256" key="1">
    <source>
        <dbReference type="ARBA" id="ARBA00004651"/>
    </source>
</evidence>
<dbReference type="RefSeq" id="WP_126406445.1">
    <property type="nucleotide sequence ID" value="NZ_RXNT01000002.1"/>
</dbReference>
<dbReference type="InterPro" id="IPR008457">
    <property type="entry name" value="Cu-R_CopD_dom"/>
</dbReference>
<evidence type="ECO:0000256" key="6">
    <source>
        <dbReference type="ARBA" id="ARBA00022989"/>
    </source>
</evidence>
<feature type="transmembrane region" description="Helical" evidence="9">
    <location>
        <begin position="182"/>
        <end position="202"/>
    </location>
</feature>
<dbReference type="PANTHER" id="PTHR34820">
    <property type="entry name" value="INNER MEMBRANE PROTEIN YEBZ"/>
    <property type="match status" value="1"/>
</dbReference>
<dbReference type="Gene3D" id="2.60.40.1220">
    <property type="match status" value="1"/>
</dbReference>
<dbReference type="GO" id="GO:0046688">
    <property type="term" value="P:response to copper ion"/>
    <property type="evidence" value="ECO:0007669"/>
    <property type="project" value="InterPro"/>
</dbReference>
<dbReference type="AlphaFoldDB" id="A0A431WKN2"/>
<feature type="transmembrane region" description="Helical" evidence="9">
    <location>
        <begin position="152"/>
        <end position="170"/>
    </location>
</feature>
<name>A0A431WKN2_9BACI</name>
<feature type="transmembrane region" description="Helical" evidence="9">
    <location>
        <begin position="249"/>
        <end position="266"/>
    </location>
</feature>
<protein>
    <recommendedName>
        <fullName evidence="14">Copper resistance protein CopC</fullName>
    </recommendedName>
</protein>
<evidence type="ECO:0000256" key="9">
    <source>
        <dbReference type="SAM" id="Phobius"/>
    </source>
</evidence>
<feature type="domain" description="CopC" evidence="10">
    <location>
        <begin position="26"/>
        <end position="117"/>
    </location>
</feature>
<dbReference type="InterPro" id="IPR014755">
    <property type="entry name" value="Cu-Rt/internalin_Ig-like"/>
</dbReference>
<dbReference type="InterPro" id="IPR014756">
    <property type="entry name" value="Ig_E-set"/>
</dbReference>
<dbReference type="InterPro" id="IPR032694">
    <property type="entry name" value="CopC/D"/>
</dbReference>
<dbReference type="EMBL" id="RXNT01000002">
    <property type="protein sequence ID" value="RTR35764.1"/>
    <property type="molecule type" value="Genomic_DNA"/>
</dbReference>
<dbReference type="InterPro" id="IPR007348">
    <property type="entry name" value="CopC_dom"/>
</dbReference>
<feature type="transmembrane region" description="Helical" evidence="9">
    <location>
        <begin position="348"/>
        <end position="370"/>
    </location>
</feature>
<evidence type="ECO:0000256" key="4">
    <source>
        <dbReference type="ARBA" id="ARBA00022723"/>
    </source>
</evidence>
<keyword evidence="4" id="KW-0479">Metal-binding</keyword>
<evidence type="ECO:0000259" key="11">
    <source>
        <dbReference type="Pfam" id="PF05425"/>
    </source>
</evidence>
<keyword evidence="13" id="KW-1185">Reference proteome</keyword>
<feature type="transmembrane region" description="Helical" evidence="9">
    <location>
        <begin position="382"/>
        <end position="403"/>
    </location>
</feature>
<organism evidence="12 13">
    <name type="scientific">Bacillus yapensis</name>
    <dbReference type="NCBI Taxonomy" id="2492960"/>
    <lineage>
        <taxon>Bacteria</taxon>
        <taxon>Bacillati</taxon>
        <taxon>Bacillota</taxon>
        <taxon>Bacilli</taxon>
        <taxon>Bacillales</taxon>
        <taxon>Bacillaceae</taxon>
        <taxon>Bacillus</taxon>
    </lineage>
</organism>
<dbReference type="GO" id="GO:0006825">
    <property type="term" value="P:copper ion transport"/>
    <property type="evidence" value="ECO:0007669"/>
    <property type="project" value="InterPro"/>
</dbReference>
<dbReference type="Proteomes" id="UP000271374">
    <property type="component" value="Unassembled WGS sequence"/>
</dbReference>
<feature type="domain" description="Copper resistance protein D" evidence="11">
    <location>
        <begin position="308"/>
        <end position="399"/>
    </location>
</feature>
<dbReference type="GO" id="GO:0005507">
    <property type="term" value="F:copper ion binding"/>
    <property type="evidence" value="ECO:0007669"/>
    <property type="project" value="InterPro"/>
</dbReference>
<dbReference type="Pfam" id="PF04234">
    <property type="entry name" value="CopC"/>
    <property type="match status" value="1"/>
</dbReference>
<keyword evidence="3 9" id="KW-0812">Transmembrane</keyword>
<comment type="subcellular location">
    <subcellularLocation>
        <location evidence="1">Cell membrane</location>
        <topology evidence="1">Multi-pass membrane protein</topology>
    </subcellularLocation>
</comment>
<keyword evidence="8 9" id="KW-0472">Membrane</keyword>
<dbReference type="SUPFAM" id="SSF81296">
    <property type="entry name" value="E set domains"/>
    <property type="match status" value="1"/>
</dbReference>
<evidence type="ECO:0000313" key="13">
    <source>
        <dbReference type="Proteomes" id="UP000271374"/>
    </source>
</evidence>
<feature type="transmembrane region" description="Helical" evidence="9">
    <location>
        <begin position="316"/>
        <end position="336"/>
    </location>
</feature>
<feature type="transmembrane region" description="Helical" evidence="9">
    <location>
        <begin position="214"/>
        <end position="242"/>
    </location>
</feature>
<evidence type="ECO:0000256" key="8">
    <source>
        <dbReference type="ARBA" id="ARBA00023136"/>
    </source>
</evidence>
<keyword evidence="2" id="KW-1003">Cell membrane</keyword>
<dbReference type="GO" id="GO:0005886">
    <property type="term" value="C:plasma membrane"/>
    <property type="evidence" value="ECO:0007669"/>
    <property type="project" value="UniProtKB-SubCell"/>
</dbReference>
<dbReference type="OrthoDB" id="2353937at2"/>
<feature type="transmembrane region" description="Helical" evidence="9">
    <location>
        <begin position="272"/>
        <end position="296"/>
    </location>
</feature>
<keyword evidence="6 9" id="KW-1133">Transmembrane helix</keyword>